<comment type="caution">
    <text evidence="1">The sequence shown here is derived from an EMBL/GenBank/DDBJ whole genome shotgun (WGS) entry which is preliminary data.</text>
</comment>
<accession>A0ABD1FY91</accession>
<dbReference type="Proteomes" id="UP001567538">
    <property type="component" value="Unassembled WGS sequence"/>
</dbReference>
<sequence length="133" mass="15250">MRQEFFTENNHTGLKKIESSHGRFRVLQYFSLDHSKLDQFSSAQILHGMKFTLRVFLQVGLADSLPRRNRRHLAGADRAAPLPVTVSVLLFGLRSRSSAIVAFAAHRLREQPSPSRFEKILLKKSVFCPTHRH</sequence>
<evidence type="ECO:0000313" key="2">
    <source>
        <dbReference type="Proteomes" id="UP001567538"/>
    </source>
</evidence>
<evidence type="ECO:0000313" key="1">
    <source>
        <dbReference type="EMBL" id="KAL1535811.1"/>
    </source>
</evidence>
<dbReference type="AlphaFoldDB" id="A0ABD1FY91"/>
<organism evidence="1 2">
    <name type="scientific">Salvia divinorum</name>
    <name type="common">Maria pastora</name>
    <name type="synonym">Diviner's sage</name>
    <dbReference type="NCBI Taxonomy" id="28513"/>
    <lineage>
        <taxon>Eukaryota</taxon>
        <taxon>Viridiplantae</taxon>
        <taxon>Streptophyta</taxon>
        <taxon>Embryophyta</taxon>
        <taxon>Tracheophyta</taxon>
        <taxon>Spermatophyta</taxon>
        <taxon>Magnoliopsida</taxon>
        <taxon>eudicotyledons</taxon>
        <taxon>Gunneridae</taxon>
        <taxon>Pentapetalae</taxon>
        <taxon>asterids</taxon>
        <taxon>lamiids</taxon>
        <taxon>Lamiales</taxon>
        <taxon>Lamiaceae</taxon>
        <taxon>Nepetoideae</taxon>
        <taxon>Mentheae</taxon>
        <taxon>Salviinae</taxon>
        <taxon>Salvia</taxon>
        <taxon>Salvia subgen. Calosphace</taxon>
    </lineage>
</organism>
<gene>
    <name evidence="1" type="ORF">AAHA92_28546</name>
</gene>
<reference evidence="1 2" key="1">
    <citation type="submission" date="2024-06" db="EMBL/GenBank/DDBJ databases">
        <title>A chromosome level genome sequence of Diviner's sage (Salvia divinorum).</title>
        <authorList>
            <person name="Ford S.A."/>
            <person name="Ro D.-K."/>
            <person name="Ness R.W."/>
            <person name="Phillips M.A."/>
        </authorList>
    </citation>
    <scope>NUCLEOTIDE SEQUENCE [LARGE SCALE GENOMIC DNA]</scope>
    <source>
        <strain evidence="1">SAF-2024a</strain>
        <tissue evidence="1">Leaf</tissue>
    </source>
</reference>
<name>A0ABD1FY91_SALDI</name>
<dbReference type="EMBL" id="JBEAFC010000011">
    <property type="protein sequence ID" value="KAL1535811.1"/>
    <property type="molecule type" value="Genomic_DNA"/>
</dbReference>
<proteinExistence type="predicted"/>
<keyword evidence="2" id="KW-1185">Reference proteome</keyword>
<protein>
    <submittedName>
        <fullName evidence="1">Uncharacterized protein</fullName>
    </submittedName>
</protein>